<name>A0A916Z7M4_9BACT</name>
<protein>
    <recommendedName>
        <fullName evidence="4">LamG domain-containing protein</fullName>
    </recommendedName>
</protein>
<dbReference type="GO" id="GO:0004553">
    <property type="term" value="F:hydrolase activity, hydrolyzing O-glycosyl compounds"/>
    <property type="evidence" value="ECO:0007669"/>
    <property type="project" value="UniProtKB-ARBA"/>
</dbReference>
<evidence type="ECO:0000256" key="1">
    <source>
        <dbReference type="SAM" id="SignalP"/>
    </source>
</evidence>
<accession>A0A916Z7M4</accession>
<dbReference type="AlphaFoldDB" id="A0A916Z7M4"/>
<reference evidence="2" key="1">
    <citation type="journal article" date="2014" name="Int. J. Syst. Evol. Microbiol.">
        <title>Complete genome sequence of Corynebacterium casei LMG S-19264T (=DSM 44701T), isolated from a smear-ripened cheese.</title>
        <authorList>
            <consortium name="US DOE Joint Genome Institute (JGI-PGF)"/>
            <person name="Walter F."/>
            <person name="Albersmeier A."/>
            <person name="Kalinowski J."/>
            <person name="Ruckert C."/>
        </authorList>
    </citation>
    <scope>NUCLEOTIDE SEQUENCE</scope>
    <source>
        <strain evidence="2">CGMCC 1.15958</strain>
    </source>
</reference>
<comment type="caution">
    <text evidence="2">The sequence shown here is derived from an EMBL/GenBank/DDBJ whole genome shotgun (WGS) entry which is preliminary data.</text>
</comment>
<keyword evidence="3" id="KW-1185">Reference proteome</keyword>
<evidence type="ECO:0008006" key="4">
    <source>
        <dbReference type="Google" id="ProtNLM"/>
    </source>
</evidence>
<dbReference type="RefSeq" id="WP_188770784.1">
    <property type="nucleotide sequence ID" value="NZ_BMKK01000016.1"/>
</dbReference>
<proteinExistence type="predicted"/>
<gene>
    <name evidence="2" type="ORF">GCM10011514_50600</name>
</gene>
<dbReference type="SUPFAM" id="SSF49899">
    <property type="entry name" value="Concanavalin A-like lectins/glucanases"/>
    <property type="match status" value="1"/>
</dbReference>
<dbReference type="Gene3D" id="2.60.120.200">
    <property type="match status" value="1"/>
</dbReference>
<dbReference type="Proteomes" id="UP000609064">
    <property type="component" value="Unassembled WGS sequence"/>
</dbReference>
<dbReference type="Pfam" id="PF13385">
    <property type="entry name" value="Laminin_G_3"/>
    <property type="match status" value="1"/>
</dbReference>
<sequence length="299" mass="33476">MKIQSFKKVLIFLKYLKCFLFFLSFTTFGQATTEKNNRTLLLKITKTKGLVALWDFKEEAGTPRKTYETNEYPLKEMNGTLPRINEGPLSGYSTEFGNNSFLSLPYTETKELNIYGQNQGVTVVAWVKWSGEKTGFVGGMWNEYQDGGKRQYGLFVSLPHYNGKNQVCGHISASGKPTPPFPYSIDYSASKQVVQPNVWTCIAFTYDGTFIKSYVNGDFEKREPELINNTIGFEGYPKGLTQTKNPYFFPNGIGNNGSDFTVGAVLLKNGMGNFFKGQIGGLAVFNRALSAKEIKKISL</sequence>
<evidence type="ECO:0000313" key="3">
    <source>
        <dbReference type="Proteomes" id="UP000609064"/>
    </source>
</evidence>
<dbReference type="InterPro" id="IPR013320">
    <property type="entry name" value="ConA-like_dom_sf"/>
</dbReference>
<organism evidence="2 3">
    <name type="scientific">Emticicia aquatilis</name>
    <dbReference type="NCBI Taxonomy" id="1537369"/>
    <lineage>
        <taxon>Bacteria</taxon>
        <taxon>Pseudomonadati</taxon>
        <taxon>Bacteroidota</taxon>
        <taxon>Cytophagia</taxon>
        <taxon>Cytophagales</taxon>
        <taxon>Leadbetterellaceae</taxon>
        <taxon>Emticicia</taxon>
    </lineage>
</organism>
<keyword evidence="1" id="KW-0732">Signal</keyword>
<reference evidence="2" key="2">
    <citation type="submission" date="2020-09" db="EMBL/GenBank/DDBJ databases">
        <authorList>
            <person name="Sun Q."/>
            <person name="Zhou Y."/>
        </authorList>
    </citation>
    <scope>NUCLEOTIDE SEQUENCE</scope>
    <source>
        <strain evidence="2">CGMCC 1.15958</strain>
    </source>
</reference>
<dbReference type="EMBL" id="BMKK01000016">
    <property type="protein sequence ID" value="GGD80410.1"/>
    <property type="molecule type" value="Genomic_DNA"/>
</dbReference>
<evidence type="ECO:0000313" key="2">
    <source>
        <dbReference type="EMBL" id="GGD80410.1"/>
    </source>
</evidence>
<feature type="chain" id="PRO_5037943234" description="LamG domain-containing protein" evidence="1">
    <location>
        <begin position="32"/>
        <end position="299"/>
    </location>
</feature>
<feature type="signal peptide" evidence="1">
    <location>
        <begin position="1"/>
        <end position="31"/>
    </location>
</feature>
<dbReference type="GO" id="GO:0005975">
    <property type="term" value="P:carbohydrate metabolic process"/>
    <property type="evidence" value="ECO:0007669"/>
    <property type="project" value="UniProtKB-ARBA"/>
</dbReference>